<keyword evidence="2" id="KW-0677">Repeat</keyword>
<proteinExistence type="predicted"/>
<dbReference type="PROSITE" id="PS50294">
    <property type="entry name" value="WD_REPEATS_REGION"/>
    <property type="match status" value="2"/>
</dbReference>
<reference evidence="5" key="1">
    <citation type="submission" date="2021-01" db="EMBL/GenBank/DDBJ databases">
        <authorList>
            <person name="Corre E."/>
            <person name="Pelletier E."/>
            <person name="Niang G."/>
            <person name="Scheremetjew M."/>
            <person name="Finn R."/>
            <person name="Kale V."/>
            <person name="Holt S."/>
            <person name="Cochrane G."/>
            <person name="Meng A."/>
            <person name="Brown T."/>
            <person name="Cohen L."/>
        </authorList>
    </citation>
    <scope>NUCLEOTIDE SEQUENCE</scope>
    <source>
        <strain evidence="5">CCMP1510</strain>
    </source>
</reference>
<dbReference type="Gene3D" id="2.130.10.10">
    <property type="entry name" value="YVTN repeat-like/Quinoprotein amine dehydrogenase"/>
    <property type="match status" value="2"/>
</dbReference>
<accession>A0A7S3K5V2</accession>
<feature type="region of interest" description="Disordered" evidence="4">
    <location>
        <begin position="397"/>
        <end position="452"/>
    </location>
</feature>
<dbReference type="AlphaFoldDB" id="A0A7S3K5V2"/>
<organism evidence="5">
    <name type="scientific">Aureoumbra lagunensis</name>
    <dbReference type="NCBI Taxonomy" id="44058"/>
    <lineage>
        <taxon>Eukaryota</taxon>
        <taxon>Sar</taxon>
        <taxon>Stramenopiles</taxon>
        <taxon>Ochrophyta</taxon>
        <taxon>Pelagophyceae</taxon>
        <taxon>Pelagomonadales</taxon>
        <taxon>Aureoumbra</taxon>
    </lineage>
</organism>
<dbReference type="GO" id="GO:0016593">
    <property type="term" value="C:Cdc73/Paf1 complex"/>
    <property type="evidence" value="ECO:0007669"/>
    <property type="project" value="TreeGrafter"/>
</dbReference>
<feature type="compositionally biased region" description="Low complexity" evidence="4">
    <location>
        <begin position="441"/>
        <end position="452"/>
    </location>
</feature>
<feature type="repeat" description="WD" evidence="3">
    <location>
        <begin position="200"/>
        <end position="231"/>
    </location>
</feature>
<dbReference type="InterPro" id="IPR015943">
    <property type="entry name" value="WD40/YVTN_repeat-like_dom_sf"/>
</dbReference>
<dbReference type="PANTHER" id="PTHR44090:SF1">
    <property type="entry name" value="SUPERKILLER COMPLEX PROTEIN 8"/>
    <property type="match status" value="1"/>
</dbReference>
<dbReference type="PANTHER" id="PTHR44090">
    <property type="entry name" value="WD REPEAT-CONTAINING PROTEIN 61"/>
    <property type="match status" value="1"/>
</dbReference>
<keyword evidence="1 3" id="KW-0853">WD repeat</keyword>
<dbReference type="CDD" id="cd00200">
    <property type="entry name" value="WD40"/>
    <property type="match status" value="1"/>
</dbReference>
<dbReference type="Pfam" id="PF00400">
    <property type="entry name" value="WD40"/>
    <property type="match status" value="7"/>
</dbReference>
<evidence type="ECO:0000313" key="5">
    <source>
        <dbReference type="EMBL" id="CAE0373194.1"/>
    </source>
</evidence>
<protein>
    <recommendedName>
        <fullName evidence="6">Anaphase-promoting complex subunit 4 WD40 domain-containing protein</fullName>
    </recommendedName>
</protein>
<sequence>MAHSNKALFGPFENWQTVKRIEKAHDAAIWTVAWTAQEKIISGSNDECVSIRGRDDMGITHRFEGHRLGVLSVDTDAAGSILAVASIDCVIRFYDLDKGISTGEIRAGPVESWTVSINNDASLVASGSHQGTVNIWSLKRNGNEYLQVARLACGANEFNNYIQGGLDDEAYIEAAKMKKSQSTINSKIYVPPQPNFAMDVAFSPDGKWLAASGIDGIISIFDVETQKRVSILKGHHQPVRKITFSPDSSRLLSACDDSRLLAFDFAREEHFIDQYSAHTGWVMSCQYAPDGSNRFASCSGDGTVKIWDTAVSGGHVLASLEEHESMVSSLAFSPDAKKLITGAEDGCLQMHSLLPGEKPQLPPDPDSKFHLEPVSFAQIEDSLENVCNTLATMIIPPDEIIDEEPETTQPPEVSVSKRYKSEDSPPHQEQPMDLTSDNHEPSAAAISSPPPS</sequence>
<gene>
    <name evidence="5" type="ORF">ALAG00032_LOCUS13995</name>
</gene>
<evidence type="ECO:0000256" key="4">
    <source>
        <dbReference type="SAM" id="MobiDB-lite"/>
    </source>
</evidence>
<evidence type="ECO:0000256" key="2">
    <source>
        <dbReference type="ARBA" id="ARBA00022737"/>
    </source>
</evidence>
<dbReference type="SUPFAM" id="SSF50998">
    <property type="entry name" value="Quinoprotein alcohol dehydrogenase-like"/>
    <property type="match status" value="1"/>
</dbReference>
<name>A0A7S3K5V2_9STRA</name>
<dbReference type="SMART" id="SM00320">
    <property type="entry name" value="WD40"/>
    <property type="match status" value="7"/>
</dbReference>
<evidence type="ECO:0000256" key="3">
    <source>
        <dbReference type="PROSITE-ProRule" id="PRU00221"/>
    </source>
</evidence>
<dbReference type="PROSITE" id="PS50082">
    <property type="entry name" value="WD_REPEATS_2"/>
    <property type="match status" value="5"/>
</dbReference>
<evidence type="ECO:0008006" key="6">
    <source>
        <dbReference type="Google" id="ProtNLM"/>
    </source>
</evidence>
<dbReference type="InterPro" id="IPR001680">
    <property type="entry name" value="WD40_rpt"/>
</dbReference>
<dbReference type="EMBL" id="HBIJ01021601">
    <property type="protein sequence ID" value="CAE0373194.1"/>
    <property type="molecule type" value="Transcribed_RNA"/>
</dbReference>
<feature type="repeat" description="WD" evidence="3">
    <location>
        <begin position="275"/>
        <end position="308"/>
    </location>
</feature>
<feature type="repeat" description="WD" evidence="3">
    <location>
        <begin position="320"/>
        <end position="350"/>
    </location>
</feature>
<feature type="repeat" description="WD" evidence="3">
    <location>
        <begin position="232"/>
        <end position="273"/>
    </location>
</feature>
<evidence type="ECO:0000256" key="1">
    <source>
        <dbReference type="ARBA" id="ARBA00022574"/>
    </source>
</evidence>
<dbReference type="InterPro" id="IPR051510">
    <property type="entry name" value="SKI8"/>
</dbReference>
<feature type="repeat" description="WD" evidence="3">
    <location>
        <begin position="63"/>
        <end position="104"/>
    </location>
</feature>
<dbReference type="InterPro" id="IPR011047">
    <property type="entry name" value="Quinoprotein_ADH-like_sf"/>
</dbReference>